<dbReference type="AlphaFoldDB" id="A0A1J1I8Y1"/>
<gene>
    <name evidence="1" type="ORF">CLUMA_CG009607</name>
</gene>
<evidence type="ECO:0000313" key="1">
    <source>
        <dbReference type="EMBL" id="CRK96178.1"/>
    </source>
</evidence>
<proteinExistence type="predicted"/>
<protein>
    <submittedName>
        <fullName evidence="1">CLUMA_CG009607, isoform A</fullName>
    </submittedName>
</protein>
<keyword evidence="2" id="KW-1185">Reference proteome</keyword>
<sequence length="108" mass="12728">MKQFSETVKSENLLFQLGVDCWMELEEAKGKRSMKHEASHEEQEAYKKKEVFNKFEISIDLKAKQCVKNIPRRIRTRLQKAKDRMSDAKKCLETIQIDTLSHTQKNPT</sequence>
<evidence type="ECO:0000313" key="2">
    <source>
        <dbReference type="Proteomes" id="UP000183832"/>
    </source>
</evidence>
<reference evidence="1 2" key="1">
    <citation type="submission" date="2015-04" db="EMBL/GenBank/DDBJ databases">
        <authorList>
            <person name="Syromyatnikov M.Y."/>
            <person name="Popov V.N."/>
        </authorList>
    </citation>
    <scope>NUCLEOTIDE SEQUENCE [LARGE SCALE GENOMIC DNA]</scope>
</reference>
<dbReference type="EMBL" id="CVRI01000043">
    <property type="protein sequence ID" value="CRK96178.1"/>
    <property type="molecule type" value="Genomic_DNA"/>
</dbReference>
<organism evidence="1 2">
    <name type="scientific">Clunio marinus</name>
    <dbReference type="NCBI Taxonomy" id="568069"/>
    <lineage>
        <taxon>Eukaryota</taxon>
        <taxon>Metazoa</taxon>
        <taxon>Ecdysozoa</taxon>
        <taxon>Arthropoda</taxon>
        <taxon>Hexapoda</taxon>
        <taxon>Insecta</taxon>
        <taxon>Pterygota</taxon>
        <taxon>Neoptera</taxon>
        <taxon>Endopterygota</taxon>
        <taxon>Diptera</taxon>
        <taxon>Nematocera</taxon>
        <taxon>Chironomoidea</taxon>
        <taxon>Chironomidae</taxon>
        <taxon>Clunio</taxon>
    </lineage>
</organism>
<name>A0A1J1I8Y1_9DIPT</name>
<accession>A0A1J1I8Y1</accession>
<dbReference type="Proteomes" id="UP000183832">
    <property type="component" value="Unassembled WGS sequence"/>
</dbReference>